<gene>
    <name evidence="2" type="ORF">DFQ11_10827</name>
</gene>
<dbReference type="Proteomes" id="UP000248054">
    <property type="component" value="Unassembled WGS sequence"/>
</dbReference>
<reference evidence="2 3" key="1">
    <citation type="submission" date="2018-06" db="EMBL/GenBank/DDBJ databases">
        <title>Genomic Encyclopedia of Type Strains, Phase III (KMG-III): the genomes of soil and plant-associated and newly described type strains.</title>
        <authorList>
            <person name="Whitman W."/>
        </authorList>
    </citation>
    <scope>NUCLEOTIDE SEQUENCE [LARGE SCALE GENOMIC DNA]</scope>
    <source>
        <strain evidence="2 3">CECT 7945</strain>
    </source>
</reference>
<dbReference type="EMBL" id="QJTD01000008">
    <property type="protein sequence ID" value="PYE80003.1"/>
    <property type="molecule type" value="Genomic_DNA"/>
</dbReference>
<evidence type="ECO:0000313" key="2">
    <source>
        <dbReference type="EMBL" id="PYE80003.1"/>
    </source>
</evidence>
<sequence length="91" mass="10073">MKTNKVISGCISLIIGCIILLLIIDFMSKPDNASIALKPIESMDTYFFSFVYTMGNMGWALASILLIAYFGLCYAFGSWLYGKIVGPIEED</sequence>
<protein>
    <submittedName>
        <fullName evidence="2">Uncharacterized protein</fullName>
    </submittedName>
</protein>
<dbReference type="PROSITE" id="PS51257">
    <property type="entry name" value="PROKAR_LIPOPROTEIN"/>
    <property type="match status" value="1"/>
</dbReference>
<keyword evidence="1" id="KW-0472">Membrane</keyword>
<dbReference type="AlphaFoldDB" id="A0A2V4YAH4"/>
<proteinExistence type="predicted"/>
<feature type="transmembrane region" description="Helical" evidence="1">
    <location>
        <begin position="6"/>
        <end position="24"/>
    </location>
</feature>
<dbReference type="RefSeq" id="WP_110476408.1">
    <property type="nucleotide sequence ID" value="NZ_BMWQ01000009.1"/>
</dbReference>
<keyword evidence="1" id="KW-0812">Transmembrane</keyword>
<dbReference type="OrthoDB" id="9950880at2"/>
<evidence type="ECO:0000256" key="1">
    <source>
        <dbReference type="SAM" id="Phobius"/>
    </source>
</evidence>
<organism evidence="2 3">
    <name type="scientific">Winogradskyella epiphytica</name>
    <dbReference type="NCBI Taxonomy" id="262005"/>
    <lineage>
        <taxon>Bacteria</taxon>
        <taxon>Pseudomonadati</taxon>
        <taxon>Bacteroidota</taxon>
        <taxon>Flavobacteriia</taxon>
        <taxon>Flavobacteriales</taxon>
        <taxon>Flavobacteriaceae</taxon>
        <taxon>Winogradskyella</taxon>
    </lineage>
</organism>
<comment type="caution">
    <text evidence="2">The sequence shown here is derived from an EMBL/GenBank/DDBJ whole genome shotgun (WGS) entry which is preliminary data.</text>
</comment>
<feature type="transmembrane region" description="Helical" evidence="1">
    <location>
        <begin position="45"/>
        <end position="72"/>
    </location>
</feature>
<keyword evidence="1" id="KW-1133">Transmembrane helix</keyword>
<keyword evidence="3" id="KW-1185">Reference proteome</keyword>
<name>A0A2V4YAH4_9FLAO</name>
<evidence type="ECO:0000313" key="3">
    <source>
        <dbReference type="Proteomes" id="UP000248054"/>
    </source>
</evidence>
<accession>A0A2V4YAH4</accession>